<dbReference type="Proteomes" id="UP000198393">
    <property type="component" value="Unassembled WGS sequence"/>
</dbReference>
<feature type="domain" description="TonB-dependent receptor plug" evidence="12">
    <location>
        <begin position="114"/>
        <end position="234"/>
    </location>
</feature>
<protein>
    <submittedName>
        <fullName evidence="13">TonB-linked outer membrane protein, SusC/RagA family</fullName>
    </submittedName>
</protein>
<comment type="similarity">
    <text evidence="8 9">Belongs to the TonB-dependent receptor family.</text>
</comment>
<dbReference type="InterPro" id="IPR008969">
    <property type="entry name" value="CarboxyPept-like_regulatory"/>
</dbReference>
<feature type="chain" id="PRO_5013258089" evidence="10">
    <location>
        <begin position="22"/>
        <end position="1071"/>
    </location>
</feature>
<dbReference type="InterPro" id="IPR012910">
    <property type="entry name" value="Plug_dom"/>
</dbReference>
<accession>A0A239KA62</accession>
<dbReference type="Pfam" id="PF13715">
    <property type="entry name" value="CarbopepD_reg_2"/>
    <property type="match status" value="1"/>
</dbReference>
<keyword evidence="5 9" id="KW-0798">TonB box</keyword>
<keyword evidence="7 8" id="KW-0998">Cell outer membrane</keyword>
<reference evidence="13 14" key="1">
    <citation type="submission" date="2017-06" db="EMBL/GenBank/DDBJ databases">
        <authorList>
            <person name="Kim H.J."/>
            <person name="Triplett B.A."/>
        </authorList>
    </citation>
    <scope>NUCLEOTIDE SEQUENCE [LARGE SCALE GENOMIC DNA]</scope>
    <source>
        <strain evidence="13 14">DSM 19307</strain>
    </source>
</reference>
<dbReference type="Gene3D" id="2.170.130.10">
    <property type="entry name" value="TonB-dependent receptor, plug domain"/>
    <property type="match status" value="1"/>
</dbReference>
<keyword evidence="4 8" id="KW-0812">Transmembrane</keyword>
<dbReference type="GO" id="GO:0009279">
    <property type="term" value="C:cell outer membrane"/>
    <property type="evidence" value="ECO:0007669"/>
    <property type="project" value="UniProtKB-SubCell"/>
</dbReference>
<evidence type="ECO:0000256" key="1">
    <source>
        <dbReference type="ARBA" id="ARBA00004571"/>
    </source>
</evidence>
<dbReference type="OrthoDB" id="9768177at2"/>
<dbReference type="InterPro" id="IPR023997">
    <property type="entry name" value="TonB-dep_OMP_SusC/RagA_CS"/>
</dbReference>
<evidence type="ECO:0000256" key="7">
    <source>
        <dbReference type="ARBA" id="ARBA00023237"/>
    </source>
</evidence>
<feature type="signal peptide" evidence="10">
    <location>
        <begin position="1"/>
        <end position="21"/>
    </location>
</feature>
<keyword evidence="2 8" id="KW-0813">Transport</keyword>
<dbReference type="InterPro" id="IPR037066">
    <property type="entry name" value="Plug_dom_sf"/>
</dbReference>
<name>A0A239KA62_EKHLU</name>
<dbReference type="SUPFAM" id="SSF49464">
    <property type="entry name" value="Carboxypeptidase regulatory domain-like"/>
    <property type="match status" value="1"/>
</dbReference>
<organism evidence="13 14">
    <name type="scientific">Ekhidna lutea</name>
    <dbReference type="NCBI Taxonomy" id="447679"/>
    <lineage>
        <taxon>Bacteria</taxon>
        <taxon>Pseudomonadati</taxon>
        <taxon>Bacteroidota</taxon>
        <taxon>Cytophagia</taxon>
        <taxon>Cytophagales</taxon>
        <taxon>Reichenbachiellaceae</taxon>
        <taxon>Ekhidna</taxon>
    </lineage>
</organism>
<sequence length="1071" mass="114799">MKRILLLSFTFLTVIAFSAMAQRTVSGKVTDDAGETLPGVNVVIKGTTTGTTTDLDGNYRLSVDDGAVLVYSFVGFETQEVAVGARSTIDISMGGATELQEVVVTAVGIESNKASLGYSIQNVGEDDIKNAQETNLVNALNGKVAGVTVVSSSGSPGASSNIRIRGNTSISGSNSPLFVVDGIPVDNSEFGNGTAGVSRSNRAIDLNPNDIENITVLKGAAATVLYGIRAANGAVIINTKKGKKGSMVVRLNSSVRMDEVNKLPELQKTYAQGRAQNGVLTYRGPDTGEGNSWGPRISDLEFDGSDYPYDKNGRLVPAGTGNGVPAKAYDNYDNFFVNGFTYDNTLSVSGGSDAVKYYFSLGHLDQSGIIPNSTWGRTSLKATTSADLTEDLSVSMSANFINSGGFRVQQGSNTSGIMLGLLRTSPTFDNANGYTDGQDAADDVSVYEFPDGTQRSYRGGVYDNPFWVVNNNPFEDNVNRLIGYTALDYKILDWLSVSYKVGLDTYSEEINSAFNINSATQRDGSVTQLARNSRDLNSDFLIKINRNLATDVNLSAVLGHNYFSTQINTQQTVGTTLSVPKFYDISNATTPVGSRGVTQRKLAGVFGQLNFSWRDQVFLNVSGRNDWSSILPKDNNSVFYPAASLGWNFTESLGLSNGAVLSYGKVRASWGQVGNDGGNAFIYATDPYFSGATYGGDGFISSGGNFPFDGTNAFDRNNLLPNGNLKPELTTTTEVGAEIELFSGRLGFDVTYYNTLTEDAIIAVDIAPSSGYNSAVQNVAEISNTGIEAVINGTPVESGDFSWDVSVNFTQYENIVEKLAPGVETVSLAGFVSTTSRAVAGQPYGAIYGSGFKRTSDGTLVIDSNGWPEEVDEDFVLGDPNPDWVAGIRNTLSYKGLSLGMFWDVRQGGDMWNGTFGILKTFGVHEVTAKQREVKGYVFDGVVETGTDSDGNPTYAANTTPVDFYNPRFGIGQNKWNRYAFGGLPEENIQNTSWVRLREVSLGYSLPSSLVSSIGFKSLSLTLVGRNLLLFTEYNGIDPETNLTGASNGIGLDYFNNPNTKSYAFTLNATF</sequence>
<dbReference type="NCBIfam" id="TIGR04057">
    <property type="entry name" value="SusC_RagA_signa"/>
    <property type="match status" value="1"/>
</dbReference>
<keyword evidence="14" id="KW-1185">Reference proteome</keyword>
<evidence type="ECO:0000256" key="3">
    <source>
        <dbReference type="ARBA" id="ARBA00022452"/>
    </source>
</evidence>
<evidence type="ECO:0000256" key="2">
    <source>
        <dbReference type="ARBA" id="ARBA00022448"/>
    </source>
</evidence>
<dbReference type="PROSITE" id="PS52016">
    <property type="entry name" value="TONB_DEPENDENT_REC_3"/>
    <property type="match status" value="1"/>
</dbReference>
<dbReference type="InterPro" id="IPR036942">
    <property type="entry name" value="Beta-barrel_TonB_sf"/>
</dbReference>
<dbReference type="InterPro" id="IPR023996">
    <property type="entry name" value="TonB-dep_OMP_SusC/RagA"/>
</dbReference>
<dbReference type="EMBL" id="FZPD01000004">
    <property type="protein sequence ID" value="SNT14658.1"/>
    <property type="molecule type" value="Genomic_DNA"/>
</dbReference>
<dbReference type="Pfam" id="PF00593">
    <property type="entry name" value="TonB_dep_Rec_b-barrel"/>
    <property type="match status" value="1"/>
</dbReference>
<evidence type="ECO:0000313" key="14">
    <source>
        <dbReference type="Proteomes" id="UP000198393"/>
    </source>
</evidence>
<evidence type="ECO:0000259" key="12">
    <source>
        <dbReference type="Pfam" id="PF07715"/>
    </source>
</evidence>
<evidence type="ECO:0000313" key="13">
    <source>
        <dbReference type="EMBL" id="SNT14658.1"/>
    </source>
</evidence>
<dbReference type="InterPro" id="IPR039426">
    <property type="entry name" value="TonB-dep_rcpt-like"/>
</dbReference>
<gene>
    <name evidence="13" type="ORF">SAMN05421640_2507</name>
</gene>
<feature type="domain" description="TonB-dependent receptor-like beta-barrel" evidence="11">
    <location>
        <begin position="438"/>
        <end position="903"/>
    </location>
</feature>
<evidence type="ECO:0000256" key="5">
    <source>
        <dbReference type="ARBA" id="ARBA00023077"/>
    </source>
</evidence>
<evidence type="ECO:0000256" key="10">
    <source>
        <dbReference type="SAM" id="SignalP"/>
    </source>
</evidence>
<evidence type="ECO:0000256" key="9">
    <source>
        <dbReference type="RuleBase" id="RU003357"/>
    </source>
</evidence>
<dbReference type="Gene3D" id="2.60.40.1120">
    <property type="entry name" value="Carboxypeptidase-like, regulatory domain"/>
    <property type="match status" value="1"/>
</dbReference>
<dbReference type="AlphaFoldDB" id="A0A239KA62"/>
<evidence type="ECO:0000256" key="6">
    <source>
        <dbReference type="ARBA" id="ARBA00023136"/>
    </source>
</evidence>
<keyword evidence="10" id="KW-0732">Signal</keyword>
<keyword evidence="6 8" id="KW-0472">Membrane</keyword>
<dbReference type="RefSeq" id="WP_089357212.1">
    <property type="nucleotide sequence ID" value="NZ_FZPD01000004.1"/>
</dbReference>
<comment type="subcellular location">
    <subcellularLocation>
        <location evidence="1 8">Cell outer membrane</location>
        <topology evidence="1 8">Multi-pass membrane protein</topology>
    </subcellularLocation>
</comment>
<dbReference type="InterPro" id="IPR000531">
    <property type="entry name" value="Beta-barrel_TonB"/>
</dbReference>
<evidence type="ECO:0000256" key="4">
    <source>
        <dbReference type="ARBA" id="ARBA00022692"/>
    </source>
</evidence>
<dbReference type="Gene3D" id="2.40.170.20">
    <property type="entry name" value="TonB-dependent receptor, beta-barrel domain"/>
    <property type="match status" value="1"/>
</dbReference>
<dbReference type="FunFam" id="2.60.40.1120:FF:000003">
    <property type="entry name" value="Outer membrane protein Omp121"/>
    <property type="match status" value="1"/>
</dbReference>
<dbReference type="SUPFAM" id="SSF56935">
    <property type="entry name" value="Porins"/>
    <property type="match status" value="1"/>
</dbReference>
<proteinExistence type="inferred from homology"/>
<dbReference type="NCBIfam" id="TIGR04056">
    <property type="entry name" value="OMP_RagA_SusC"/>
    <property type="match status" value="1"/>
</dbReference>
<dbReference type="Pfam" id="PF07715">
    <property type="entry name" value="Plug"/>
    <property type="match status" value="1"/>
</dbReference>
<evidence type="ECO:0000259" key="11">
    <source>
        <dbReference type="Pfam" id="PF00593"/>
    </source>
</evidence>
<keyword evidence="3 8" id="KW-1134">Transmembrane beta strand</keyword>
<evidence type="ECO:0000256" key="8">
    <source>
        <dbReference type="PROSITE-ProRule" id="PRU01360"/>
    </source>
</evidence>